<dbReference type="Proteomes" id="UP001431783">
    <property type="component" value="Unassembled WGS sequence"/>
</dbReference>
<sequence length="173" mass="19868">MFQNERKTSENRIKISTILGILRQSIHFSSLVDLTNTNSDHILLDQNLNLNTSATSSESNTFSEEMESRKIKSKDNWFRKCFKFKEICTENQINISEYTTILGILRHSIKFSSMVKNTNSDHILLDQHMNLITSANSSESNTFSEVNAIRKNESDVADLENVSELKKYVPKTK</sequence>
<organism evidence="1 2">
    <name type="scientific">Henosepilachna vigintioctopunctata</name>
    <dbReference type="NCBI Taxonomy" id="420089"/>
    <lineage>
        <taxon>Eukaryota</taxon>
        <taxon>Metazoa</taxon>
        <taxon>Ecdysozoa</taxon>
        <taxon>Arthropoda</taxon>
        <taxon>Hexapoda</taxon>
        <taxon>Insecta</taxon>
        <taxon>Pterygota</taxon>
        <taxon>Neoptera</taxon>
        <taxon>Endopterygota</taxon>
        <taxon>Coleoptera</taxon>
        <taxon>Polyphaga</taxon>
        <taxon>Cucujiformia</taxon>
        <taxon>Coccinelloidea</taxon>
        <taxon>Coccinellidae</taxon>
        <taxon>Epilachninae</taxon>
        <taxon>Epilachnini</taxon>
        <taxon>Henosepilachna</taxon>
    </lineage>
</organism>
<dbReference type="AlphaFoldDB" id="A0AAW1UCD5"/>
<name>A0AAW1UCD5_9CUCU</name>
<evidence type="ECO:0000313" key="1">
    <source>
        <dbReference type="EMBL" id="KAK9880210.1"/>
    </source>
</evidence>
<keyword evidence="2" id="KW-1185">Reference proteome</keyword>
<comment type="caution">
    <text evidence="1">The sequence shown here is derived from an EMBL/GenBank/DDBJ whole genome shotgun (WGS) entry which is preliminary data.</text>
</comment>
<dbReference type="EMBL" id="JARQZJ010000064">
    <property type="protein sequence ID" value="KAK9880210.1"/>
    <property type="molecule type" value="Genomic_DNA"/>
</dbReference>
<reference evidence="1 2" key="1">
    <citation type="submission" date="2023-03" db="EMBL/GenBank/DDBJ databases">
        <title>Genome insight into feeding habits of ladybird beetles.</title>
        <authorList>
            <person name="Li H.-S."/>
            <person name="Huang Y.-H."/>
            <person name="Pang H."/>
        </authorList>
    </citation>
    <scope>NUCLEOTIDE SEQUENCE [LARGE SCALE GENOMIC DNA]</scope>
    <source>
        <strain evidence="1">SYSU_2023b</strain>
        <tissue evidence="1">Whole body</tissue>
    </source>
</reference>
<proteinExistence type="predicted"/>
<protein>
    <submittedName>
        <fullName evidence="1">Uncharacterized protein</fullName>
    </submittedName>
</protein>
<accession>A0AAW1UCD5</accession>
<evidence type="ECO:0000313" key="2">
    <source>
        <dbReference type="Proteomes" id="UP001431783"/>
    </source>
</evidence>
<gene>
    <name evidence="1" type="ORF">WA026_010085</name>
</gene>